<dbReference type="SMART" id="SM00355">
    <property type="entry name" value="ZnF_C2H2"/>
    <property type="match status" value="2"/>
</dbReference>
<dbReference type="FunFam" id="3.30.160.60:FF:000512">
    <property type="entry name" value="zinc finger protein 197 isoform X1"/>
    <property type="match status" value="1"/>
</dbReference>
<evidence type="ECO:0000256" key="1">
    <source>
        <dbReference type="ARBA" id="ARBA00004123"/>
    </source>
</evidence>
<evidence type="ECO:0000256" key="4">
    <source>
        <dbReference type="ARBA" id="ARBA00022771"/>
    </source>
</evidence>
<dbReference type="GO" id="GO:0005634">
    <property type="term" value="C:nucleus"/>
    <property type="evidence" value="ECO:0007669"/>
    <property type="project" value="UniProtKB-SubCell"/>
</dbReference>
<dbReference type="PANTHER" id="PTHR23235">
    <property type="entry name" value="KRUEPPEL-LIKE TRANSCRIPTION FACTOR"/>
    <property type="match status" value="1"/>
</dbReference>
<evidence type="ECO:0000256" key="7">
    <source>
        <dbReference type="ARBA" id="ARBA00023163"/>
    </source>
</evidence>
<protein>
    <recommendedName>
        <fullName evidence="10">C2H2-type domain-containing protein</fullName>
    </recommendedName>
</protein>
<dbReference type="GO" id="GO:0000978">
    <property type="term" value="F:RNA polymerase II cis-regulatory region sequence-specific DNA binding"/>
    <property type="evidence" value="ECO:0007669"/>
    <property type="project" value="TreeGrafter"/>
</dbReference>
<dbReference type="Gene3D" id="3.30.160.60">
    <property type="entry name" value="Classic Zinc Finger"/>
    <property type="match status" value="2"/>
</dbReference>
<dbReference type="Pfam" id="PF00096">
    <property type="entry name" value="zf-C2H2"/>
    <property type="match status" value="2"/>
</dbReference>
<dbReference type="GO" id="GO:0000981">
    <property type="term" value="F:DNA-binding transcription factor activity, RNA polymerase II-specific"/>
    <property type="evidence" value="ECO:0007669"/>
    <property type="project" value="TreeGrafter"/>
</dbReference>
<feature type="domain" description="C2H2-type" evidence="10">
    <location>
        <begin position="90"/>
        <end position="117"/>
    </location>
</feature>
<evidence type="ECO:0000259" key="10">
    <source>
        <dbReference type="PROSITE" id="PS50157"/>
    </source>
</evidence>
<keyword evidence="3" id="KW-0677">Repeat</keyword>
<keyword evidence="8" id="KW-0539">Nucleus</keyword>
<dbReference type="SUPFAM" id="SSF57667">
    <property type="entry name" value="beta-beta-alpha zinc fingers"/>
    <property type="match status" value="1"/>
</dbReference>
<keyword evidence="4 9" id="KW-0863">Zinc-finger</keyword>
<dbReference type="PROSITE" id="PS00028">
    <property type="entry name" value="ZINC_FINGER_C2H2_1"/>
    <property type="match status" value="2"/>
</dbReference>
<dbReference type="AlphaFoldDB" id="A0A1B6DRF7"/>
<feature type="non-terminal residue" evidence="11">
    <location>
        <position position="146"/>
    </location>
</feature>
<keyword evidence="6" id="KW-0805">Transcription regulation</keyword>
<evidence type="ECO:0000256" key="5">
    <source>
        <dbReference type="ARBA" id="ARBA00022833"/>
    </source>
</evidence>
<gene>
    <name evidence="11" type="ORF">g.42807</name>
</gene>
<name>A0A1B6DRF7_9HEMI</name>
<evidence type="ECO:0000256" key="9">
    <source>
        <dbReference type="PROSITE-ProRule" id="PRU00042"/>
    </source>
</evidence>
<evidence type="ECO:0000313" key="11">
    <source>
        <dbReference type="EMBL" id="JAS28250.1"/>
    </source>
</evidence>
<proteinExistence type="predicted"/>
<keyword evidence="5" id="KW-0862">Zinc</keyword>
<dbReference type="InterPro" id="IPR036236">
    <property type="entry name" value="Znf_C2H2_sf"/>
</dbReference>
<accession>A0A1B6DRF7</accession>
<sequence>MDIKEEHSKLREENESFIDMSSKMEFEDPEDPQVDPLEHVYIKIEAIEEEEENVNVSQDIFEELPGQVDQDIKTQQRENHIQKHTLENLFKCELCDKRFNKKRNLQNHMITHLEQKPFKCELCDARFNQNSHLSSHKRIHTGEKPF</sequence>
<reference evidence="11" key="1">
    <citation type="submission" date="2015-12" db="EMBL/GenBank/DDBJ databases">
        <title>De novo transcriptome assembly of four potential Pierce s Disease insect vectors from Arizona vineyards.</title>
        <authorList>
            <person name="Tassone E.E."/>
        </authorList>
    </citation>
    <scope>NUCLEOTIDE SEQUENCE</scope>
</reference>
<dbReference type="FunFam" id="3.30.160.60:FF:000621">
    <property type="entry name" value="FLT3-interacting zinc finger 1"/>
    <property type="match status" value="1"/>
</dbReference>
<keyword evidence="7" id="KW-0804">Transcription</keyword>
<evidence type="ECO:0000256" key="8">
    <source>
        <dbReference type="ARBA" id="ARBA00023242"/>
    </source>
</evidence>
<dbReference type="GO" id="GO:0008270">
    <property type="term" value="F:zinc ion binding"/>
    <property type="evidence" value="ECO:0007669"/>
    <property type="project" value="UniProtKB-KW"/>
</dbReference>
<evidence type="ECO:0000256" key="2">
    <source>
        <dbReference type="ARBA" id="ARBA00022723"/>
    </source>
</evidence>
<keyword evidence="2" id="KW-0479">Metal-binding</keyword>
<dbReference type="EMBL" id="GEDC01009048">
    <property type="protein sequence ID" value="JAS28250.1"/>
    <property type="molecule type" value="Transcribed_RNA"/>
</dbReference>
<dbReference type="PROSITE" id="PS50157">
    <property type="entry name" value="ZINC_FINGER_C2H2_2"/>
    <property type="match status" value="2"/>
</dbReference>
<comment type="subcellular location">
    <subcellularLocation>
        <location evidence="1">Nucleus</location>
    </subcellularLocation>
</comment>
<dbReference type="InterPro" id="IPR013087">
    <property type="entry name" value="Znf_C2H2_type"/>
</dbReference>
<organism evidence="11">
    <name type="scientific">Clastoptera arizonana</name>
    <name type="common">Arizona spittle bug</name>
    <dbReference type="NCBI Taxonomy" id="38151"/>
    <lineage>
        <taxon>Eukaryota</taxon>
        <taxon>Metazoa</taxon>
        <taxon>Ecdysozoa</taxon>
        <taxon>Arthropoda</taxon>
        <taxon>Hexapoda</taxon>
        <taxon>Insecta</taxon>
        <taxon>Pterygota</taxon>
        <taxon>Neoptera</taxon>
        <taxon>Paraneoptera</taxon>
        <taxon>Hemiptera</taxon>
        <taxon>Auchenorrhyncha</taxon>
        <taxon>Cercopoidea</taxon>
        <taxon>Clastopteridae</taxon>
        <taxon>Clastoptera</taxon>
    </lineage>
</organism>
<evidence type="ECO:0000256" key="6">
    <source>
        <dbReference type="ARBA" id="ARBA00023015"/>
    </source>
</evidence>
<evidence type="ECO:0000256" key="3">
    <source>
        <dbReference type="ARBA" id="ARBA00022737"/>
    </source>
</evidence>
<feature type="domain" description="C2H2-type" evidence="10">
    <location>
        <begin position="118"/>
        <end position="145"/>
    </location>
</feature>
<dbReference type="PANTHER" id="PTHR23235:SF142">
    <property type="entry name" value="ZINC FINGER PROTEIN 384"/>
    <property type="match status" value="1"/>
</dbReference>